<evidence type="ECO:0000256" key="2">
    <source>
        <dbReference type="ARBA" id="ARBA00009477"/>
    </source>
</evidence>
<proteinExistence type="inferred from homology"/>
<sequence length="479" mass="53368">MRDMITRHLEIWKASLAEDKERLKQKITVHEAEFLPAALEILETPASPIGRFTLWAIIGFLLIALLWAIFGHVDIVASATGRIIPKTHAKLIQPAELGVVRQIAVQNGDTVKAGDLLIALDPTINAAESERIRRELLAYHIVIARQTALLDAATSGKVLFHPPQGIAPGIDSMQRRLIDSRLQEYLAGSRGLQSQLAEKRADLKLVVTELTKLRAMQPGLEEQLRMRRELMEKGLNSRLVYLDADQRLADHKKNIALDEDRITKEQAAIHAITQQIRELQEKFRKENLAELADAEDKAAAATQELTKATKRTGLQELRAPVAGLVTQLKIHTIGGVVQPGETLLQLVPEEGLQVEALVLNKDIGFVREDQPVEIKLEAFPFTRYGIIHGKVIQIADDAQELTPTDPRQTSSALQSREPQTLVYPAKISLKDLSINVDGRAVRLQPGMAATVEIKTGKRRIIDYILSPIVKYTSESMRER</sequence>
<dbReference type="InterPro" id="IPR006144">
    <property type="entry name" value="Secretion_HlyD_CS"/>
</dbReference>
<evidence type="ECO:0000256" key="1">
    <source>
        <dbReference type="ARBA" id="ARBA00004377"/>
    </source>
</evidence>
<evidence type="ECO:0000313" key="13">
    <source>
        <dbReference type="EMBL" id="MDA5193671.1"/>
    </source>
</evidence>
<dbReference type="InterPro" id="IPR058781">
    <property type="entry name" value="HH_AprE-like"/>
</dbReference>
<evidence type="ECO:0000313" key="14">
    <source>
        <dbReference type="Proteomes" id="UP001141619"/>
    </source>
</evidence>
<dbReference type="InterPro" id="IPR050739">
    <property type="entry name" value="MFP"/>
</dbReference>
<evidence type="ECO:0000256" key="4">
    <source>
        <dbReference type="ARBA" id="ARBA00022475"/>
    </source>
</evidence>
<dbReference type="PANTHER" id="PTHR30386">
    <property type="entry name" value="MEMBRANE FUSION SUBUNIT OF EMRAB-TOLC MULTIDRUG EFFLUX PUMP"/>
    <property type="match status" value="1"/>
</dbReference>
<dbReference type="GO" id="GO:0005886">
    <property type="term" value="C:plasma membrane"/>
    <property type="evidence" value="ECO:0007669"/>
    <property type="project" value="UniProtKB-SubCell"/>
</dbReference>
<dbReference type="PRINTS" id="PR01490">
    <property type="entry name" value="RTXTOXIND"/>
</dbReference>
<keyword evidence="8 9" id="KW-0472">Membrane</keyword>
<keyword evidence="14" id="KW-1185">Reference proteome</keyword>
<reference evidence="13" key="1">
    <citation type="submission" date="2022-08" db="EMBL/GenBank/DDBJ databases">
        <authorList>
            <person name="Vandamme P."/>
            <person name="Hettiarachchi A."/>
            <person name="Peeters C."/>
            <person name="Cnockaert M."/>
            <person name="Carlier A."/>
        </authorList>
    </citation>
    <scope>NUCLEOTIDE SEQUENCE</scope>
    <source>
        <strain evidence="13">LMG 31809</strain>
    </source>
</reference>
<keyword evidence="7 9" id="KW-1133">Transmembrane helix</keyword>
<dbReference type="AlphaFoldDB" id="A0A9X3TXA9"/>
<keyword evidence="3 9" id="KW-0813">Transport</keyword>
<organism evidence="13 14">
    <name type="scientific">Govanella unica</name>
    <dbReference type="NCBI Taxonomy" id="2975056"/>
    <lineage>
        <taxon>Bacteria</taxon>
        <taxon>Pseudomonadati</taxon>
        <taxon>Pseudomonadota</taxon>
        <taxon>Alphaproteobacteria</taxon>
        <taxon>Emcibacterales</taxon>
        <taxon>Govanellaceae</taxon>
        <taxon>Govanella</taxon>
    </lineage>
</organism>
<dbReference type="Gene3D" id="2.40.50.100">
    <property type="match status" value="1"/>
</dbReference>
<evidence type="ECO:0000256" key="10">
    <source>
        <dbReference type="SAM" id="Coils"/>
    </source>
</evidence>
<keyword evidence="5 9" id="KW-0997">Cell inner membrane</keyword>
<dbReference type="PANTHER" id="PTHR30386:SF27">
    <property type="entry name" value="MEMBRANE FUSION PROTEIN (MFP) FAMILY PROTEIN"/>
    <property type="match status" value="1"/>
</dbReference>
<evidence type="ECO:0000256" key="6">
    <source>
        <dbReference type="ARBA" id="ARBA00022692"/>
    </source>
</evidence>
<comment type="subcellular location">
    <subcellularLocation>
        <location evidence="1 9">Cell inner membrane</location>
        <topology evidence="1 9">Single-pass membrane protein</topology>
    </subcellularLocation>
</comment>
<feature type="coiled-coil region" evidence="10">
    <location>
        <begin position="262"/>
        <end position="311"/>
    </location>
</feature>
<dbReference type="PROSITE" id="PS00543">
    <property type="entry name" value="HLYD_FAMILY"/>
    <property type="match status" value="1"/>
</dbReference>
<keyword evidence="4 9" id="KW-1003">Cell membrane</keyword>
<dbReference type="Gene3D" id="2.40.30.170">
    <property type="match status" value="1"/>
</dbReference>
<dbReference type="NCBIfam" id="TIGR01843">
    <property type="entry name" value="type_I_hlyD"/>
    <property type="match status" value="1"/>
</dbReference>
<dbReference type="InterPro" id="IPR058982">
    <property type="entry name" value="Beta-barrel_AprE"/>
</dbReference>
<comment type="caution">
    <text evidence="13">The sequence shown here is derived from an EMBL/GenBank/DDBJ whole genome shotgun (WGS) entry which is preliminary data.</text>
</comment>
<dbReference type="InterPro" id="IPR010129">
    <property type="entry name" value="T1SS_HlyD"/>
</dbReference>
<dbReference type="Pfam" id="PF26002">
    <property type="entry name" value="Beta-barrel_AprE"/>
    <property type="match status" value="1"/>
</dbReference>
<evidence type="ECO:0000256" key="9">
    <source>
        <dbReference type="RuleBase" id="RU365093"/>
    </source>
</evidence>
<gene>
    <name evidence="13" type="ORF">NYP16_06850</name>
</gene>
<evidence type="ECO:0000256" key="7">
    <source>
        <dbReference type="ARBA" id="ARBA00022989"/>
    </source>
</evidence>
<keyword evidence="10" id="KW-0175">Coiled coil</keyword>
<protein>
    <recommendedName>
        <fullName evidence="9">Membrane fusion protein (MFP) family protein</fullName>
    </recommendedName>
</protein>
<dbReference type="EMBL" id="JANWOI010000002">
    <property type="protein sequence ID" value="MDA5193671.1"/>
    <property type="molecule type" value="Genomic_DNA"/>
</dbReference>
<evidence type="ECO:0000256" key="3">
    <source>
        <dbReference type="ARBA" id="ARBA00022448"/>
    </source>
</evidence>
<reference evidence="13" key="2">
    <citation type="journal article" date="2023" name="Syst. Appl. Microbiol.">
        <title>Govania unica gen. nov., sp. nov., a rare biosphere bacterium that represents a novel family in the class Alphaproteobacteria.</title>
        <authorList>
            <person name="Vandamme P."/>
            <person name="Peeters C."/>
            <person name="Hettiarachchi A."/>
            <person name="Cnockaert M."/>
            <person name="Carlier A."/>
        </authorList>
    </citation>
    <scope>NUCLEOTIDE SEQUENCE</scope>
    <source>
        <strain evidence="13">LMG 31809</strain>
    </source>
</reference>
<evidence type="ECO:0000256" key="8">
    <source>
        <dbReference type="ARBA" id="ARBA00023136"/>
    </source>
</evidence>
<evidence type="ECO:0000259" key="11">
    <source>
        <dbReference type="Pfam" id="PF25994"/>
    </source>
</evidence>
<name>A0A9X3TXA9_9PROT</name>
<evidence type="ECO:0000256" key="5">
    <source>
        <dbReference type="ARBA" id="ARBA00022519"/>
    </source>
</evidence>
<dbReference type="GO" id="GO:0009306">
    <property type="term" value="P:protein secretion"/>
    <property type="evidence" value="ECO:0007669"/>
    <property type="project" value="InterPro"/>
</dbReference>
<keyword evidence="6 9" id="KW-0812">Transmembrane</keyword>
<dbReference type="Pfam" id="PF25994">
    <property type="entry name" value="HH_AprE"/>
    <property type="match status" value="1"/>
</dbReference>
<comment type="similarity">
    <text evidence="2 9">Belongs to the membrane fusion protein (MFP) (TC 8.A.1) family.</text>
</comment>
<dbReference type="RefSeq" id="WP_274943369.1">
    <property type="nucleotide sequence ID" value="NZ_JANWOI010000002.1"/>
</dbReference>
<feature type="transmembrane region" description="Helical" evidence="9">
    <location>
        <begin position="52"/>
        <end position="70"/>
    </location>
</feature>
<dbReference type="Proteomes" id="UP001141619">
    <property type="component" value="Unassembled WGS sequence"/>
</dbReference>
<accession>A0A9X3TXA9</accession>
<evidence type="ECO:0000259" key="12">
    <source>
        <dbReference type="Pfam" id="PF26002"/>
    </source>
</evidence>
<feature type="domain" description="AprE-like beta-barrel" evidence="12">
    <location>
        <begin position="352"/>
        <end position="456"/>
    </location>
</feature>
<feature type="domain" description="AprE-like long alpha-helical hairpin" evidence="11">
    <location>
        <begin position="127"/>
        <end position="310"/>
    </location>
</feature>